<dbReference type="Pfam" id="PF12819">
    <property type="entry name" value="Malectin_like"/>
    <property type="match status" value="1"/>
</dbReference>
<dbReference type="EMBL" id="VOIH02000006">
    <property type="protein sequence ID" value="KAF3445139.1"/>
    <property type="molecule type" value="Genomic_DNA"/>
</dbReference>
<comment type="caution">
    <text evidence="14">The sequence shown here is derived from an EMBL/GenBank/DDBJ whole genome shotgun (WGS) entry which is preliminary data.</text>
</comment>
<evidence type="ECO:0000313" key="15">
    <source>
        <dbReference type="Proteomes" id="UP000796880"/>
    </source>
</evidence>
<dbReference type="SUPFAM" id="SSF56112">
    <property type="entry name" value="Protein kinase-like (PK-like)"/>
    <property type="match status" value="1"/>
</dbReference>
<evidence type="ECO:0000256" key="12">
    <source>
        <dbReference type="SAM" id="Phobius"/>
    </source>
</evidence>
<dbReference type="PANTHER" id="PTHR45631">
    <property type="entry name" value="OS07G0107800 PROTEIN-RELATED"/>
    <property type="match status" value="1"/>
</dbReference>
<dbReference type="PROSITE" id="PS00108">
    <property type="entry name" value="PROTEIN_KINASE_ST"/>
    <property type="match status" value="1"/>
</dbReference>
<proteinExistence type="predicted"/>
<dbReference type="Proteomes" id="UP000796880">
    <property type="component" value="Unassembled WGS sequence"/>
</dbReference>
<name>A0A8K0H3W9_9ROSA</name>
<comment type="subcellular location">
    <subcellularLocation>
        <location evidence="1">Membrane</location>
        <topology evidence="1">Single-pass membrane protein</topology>
    </subcellularLocation>
</comment>
<dbReference type="Gene3D" id="3.30.200.20">
    <property type="entry name" value="Phosphorylase Kinase, domain 1"/>
    <property type="match status" value="1"/>
</dbReference>
<feature type="binding site" evidence="11">
    <location>
        <position position="440"/>
    </location>
    <ligand>
        <name>ATP</name>
        <dbReference type="ChEBI" id="CHEBI:30616"/>
    </ligand>
</feature>
<evidence type="ECO:0000256" key="1">
    <source>
        <dbReference type="ARBA" id="ARBA00004167"/>
    </source>
</evidence>
<evidence type="ECO:0000259" key="13">
    <source>
        <dbReference type="PROSITE" id="PS50011"/>
    </source>
</evidence>
<dbReference type="InterPro" id="IPR032675">
    <property type="entry name" value="LRR_dom_sf"/>
</dbReference>
<dbReference type="PROSITE" id="PS50011">
    <property type="entry name" value="PROTEIN_KINASE_DOM"/>
    <property type="match status" value="1"/>
</dbReference>
<dbReference type="Pfam" id="PF00069">
    <property type="entry name" value="Pkinase"/>
    <property type="match status" value="1"/>
</dbReference>
<dbReference type="GO" id="GO:0016020">
    <property type="term" value="C:membrane"/>
    <property type="evidence" value="ECO:0007669"/>
    <property type="project" value="UniProtKB-SubCell"/>
</dbReference>
<evidence type="ECO:0000256" key="7">
    <source>
        <dbReference type="ARBA" id="ARBA00022777"/>
    </source>
</evidence>
<keyword evidence="4 12" id="KW-0812">Transmembrane</keyword>
<dbReference type="Gene3D" id="3.80.10.10">
    <property type="entry name" value="Ribonuclease Inhibitor"/>
    <property type="match status" value="1"/>
</dbReference>
<dbReference type="PROSITE" id="PS00107">
    <property type="entry name" value="PROTEIN_KINASE_ATP"/>
    <property type="match status" value="1"/>
</dbReference>
<dbReference type="GO" id="GO:0005524">
    <property type="term" value="F:ATP binding"/>
    <property type="evidence" value="ECO:0007669"/>
    <property type="project" value="UniProtKB-UniRule"/>
</dbReference>
<keyword evidence="9 12" id="KW-1133">Transmembrane helix</keyword>
<keyword evidence="10 12" id="KW-0472">Membrane</keyword>
<dbReference type="Gene3D" id="1.10.510.10">
    <property type="entry name" value="Transferase(Phosphotransferase) domain 1"/>
    <property type="match status" value="1"/>
</dbReference>
<feature type="domain" description="Protein kinase" evidence="13">
    <location>
        <begin position="303"/>
        <end position="554"/>
    </location>
</feature>
<dbReference type="InterPro" id="IPR001245">
    <property type="entry name" value="Ser-Thr/Tyr_kinase_cat_dom"/>
</dbReference>
<reference evidence="14" key="1">
    <citation type="submission" date="2020-03" db="EMBL/GenBank/DDBJ databases">
        <title>A high-quality chromosome-level genome assembly of a woody plant with both climbing and erect habits, Rhamnella rubrinervis.</title>
        <authorList>
            <person name="Lu Z."/>
            <person name="Yang Y."/>
            <person name="Zhu X."/>
            <person name="Sun Y."/>
        </authorList>
    </citation>
    <scope>NUCLEOTIDE SEQUENCE</scope>
    <source>
        <strain evidence="14">BYM</strain>
        <tissue evidence="14">Leaf</tissue>
    </source>
</reference>
<dbReference type="InterPro" id="IPR011009">
    <property type="entry name" value="Kinase-like_dom_sf"/>
</dbReference>
<dbReference type="PANTHER" id="PTHR45631:SF202">
    <property type="entry name" value="SENESCENCE-INDUCED RECEPTOR-LIKE SERINE_THREONINE-PROTEIN KINASE"/>
    <property type="match status" value="1"/>
</dbReference>
<evidence type="ECO:0000256" key="11">
    <source>
        <dbReference type="PROSITE-ProRule" id="PRU10141"/>
    </source>
</evidence>
<keyword evidence="7" id="KW-0418">Kinase</keyword>
<dbReference type="InterPro" id="IPR024788">
    <property type="entry name" value="Malectin-like_Carb-bd_dom"/>
</dbReference>
<evidence type="ECO:0000256" key="5">
    <source>
        <dbReference type="ARBA" id="ARBA00022729"/>
    </source>
</evidence>
<evidence type="ECO:0000256" key="10">
    <source>
        <dbReference type="ARBA" id="ARBA00023136"/>
    </source>
</evidence>
<sequence length="554" mass="61977">MYENHDSKDSVPVFDLYLGANKWDSVKLENASSVTTMEIIHIPTSNHVLVYLLNTGYWTPFISALELRLLKNSTYRTPSKSVVLYRRLDLGSEANNSIRYKDVFYDRIWQPRNLNTKIISTLLIANSNAEIAQPPYVVMATAVTPKNASNPFEFYIQPSNLTAQYYVYMYVAEIEKLEANQSREFDIYENGKLWQGPIAPDYLSTETLYSTSPMSGDKIEYSFYKTKTSTHPPILNALESKYGVKKNLQGDPCAPKAYIWEGLNCSYDGHDQSHGSARITSLNLSSSRFIGDIASHISDLTMIESLNLRGNNLTGSVPVELIERSTSGSLLLKNKNKKNKHLVPVIASAVTLLVLMIALAILWRLKMRRQACENILAAAGMQANNRTKAMRKIGSLEPTSHQFTYSEILEITNSFEKVIGKGGFGTAYHGYLNDAQVAVKMLSESSAQGYKDFQAEIKPLMRVHHRNLTSLVGLRIAVVAAQGLEYLHSGCKPPIIHKDVKTANILLNEKFQAKLADFGLSRAFSFESGMHMSTAVAGTPGYLDPEYYMSNRLQ</sequence>
<evidence type="ECO:0000313" key="14">
    <source>
        <dbReference type="EMBL" id="KAF3445139.1"/>
    </source>
</evidence>
<evidence type="ECO:0000256" key="8">
    <source>
        <dbReference type="ARBA" id="ARBA00022840"/>
    </source>
</evidence>
<gene>
    <name evidence="14" type="ORF">FNV43_RR14832</name>
</gene>
<keyword evidence="2" id="KW-0723">Serine/threonine-protein kinase</keyword>
<evidence type="ECO:0000256" key="3">
    <source>
        <dbReference type="ARBA" id="ARBA00022679"/>
    </source>
</evidence>
<organism evidence="14 15">
    <name type="scientific">Rhamnella rubrinervis</name>
    <dbReference type="NCBI Taxonomy" id="2594499"/>
    <lineage>
        <taxon>Eukaryota</taxon>
        <taxon>Viridiplantae</taxon>
        <taxon>Streptophyta</taxon>
        <taxon>Embryophyta</taxon>
        <taxon>Tracheophyta</taxon>
        <taxon>Spermatophyta</taxon>
        <taxon>Magnoliopsida</taxon>
        <taxon>eudicotyledons</taxon>
        <taxon>Gunneridae</taxon>
        <taxon>Pentapetalae</taxon>
        <taxon>rosids</taxon>
        <taxon>fabids</taxon>
        <taxon>Rosales</taxon>
        <taxon>Rhamnaceae</taxon>
        <taxon>rhamnoid group</taxon>
        <taxon>Rhamneae</taxon>
        <taxon>Rhamnella</taxon>
    </lineage>
</organism>
<evidence type="ECO:0000256" key="9">
    <source>
        <dbReference type="ARBA" id="ARBA00022989"/>
    </source>
</evidence>
<keyword evidence="8 11" id="KW-0067">ATP-binding</keyword>
<dbReference type="InterPro" id="IPR000719">
    <property type="entry name" value="Prot_kinase_dom"/>
</dbReference>
<dbReference type="AlphaFoldDB" id="A0A8K0H3W9"/>
<evidence type="ECO:0000256" key="6">
    <source>
        <dbReference type="ARBA" id="ARBA00022741"/>
    </source>
</evidence>
<evidence type="ECO:0000256" key="2">
    <source>
        <dbReference type="ARBA" id="ARBA00022527"/>
    </source>
</evidence>
<dbReference type="OrthoDB" id="2017114at2759"/>
<dbReference type="SUPFAM" id="SSF52058">
    <property type="entry name" value="L domain-like"/>
    <property type="match status" value="1"/>
</dbReference>
<accession>A0A8K0H3W9</accession>
<keyword evidence="3" id="KW-0808">Transferase</keyword>
<keyword evidence="15" id="KW-1185">Reference proteome</keyword>
<evidence type="ECO:0000256" key="4">
    <source>
        <dbReference type="ARBA" id="ARBA00022692"/>
    </source>
</evidence>
<keyword evidence="6 11" id="KW-0547">Nucleotide-binding</keyword>
<keyword evidence="5" id="KW-0732">Signal</keyword>
<dbReference type="GO" id="GO:0004674">
    <property type="term" value="F:protein serine/threonine kinase activity"/>
    <property type="evidence" value="ECO:0007669"/>
    <property type="project" value="UniProtKB-KW"/>
</dbReference>
<protein>
    <recommendedName>
        <fullName evidence="13">Protein kinase domain-containing protein</fullName>
    </recommendedName>
</protein>
<dbReference type="Pfam" id="PF07714">
    <property type="entry name" value="PK_Tyr_Ser-Thr"/>
    <property type="match status" value="1"/>
</dbReference>
<dbReference type="InterPro" id="IPR008271">
    <property type="entry name" value="Ser/Thr_kinase_AS"/>
</dbReference>
<feature type="transmembrane region" description="Helical" evidence="12">
    <location>
        <begin position="342"/>
        <end position="363"/>
    </location>
</feature>
<dbReference type="InterPro" id="IPR017441">
    <property type="entry name" value="Protein_kinase_ATP_BS"/>
</dbReference>
<dbReference type="SMART" id="SM00220">
    <property type="entry name" value="S_TKc"/>
    <property type="match status" value="1"/>
</dbReference>